<evidence type="ECO:0000313" key="3">
    <source>
        <dbReference type="EMBL" id="KAG5836515.1"/>
    </source>
</evidence>
<keyword evidence="4" id="KW-1185">Reference proteome</keyword>
<dbReference type="GO" id="GO:0003677">
    <property type="term" value="F:DNA binding"/>
    <property type="evidence" value="ECO:0007669"/>
    <property type="project" value="InterPro"/>
</dbReference>
<dbReference type="PROSITE" id="PS50982">
    <property type="entry name" value="MBD"/>
    <property type="match status" value="1"/>
</dbReference>
<dbReference type="InterPro" id="IPR001739">
    <property type="entry name" value="Methyl_CpG_DNA-bd"/>
</dbReference>
<feature type="region of interest" description="Disordered" evidence="1">
    <location>
        <begin position="245"/>
        <end position="277"/>
    </location>
</feature>
<evidence type="ECO:0000313" key="4">
    <source>
        <dbReference type="Proteomes" id="UP001044222"/>
    </source>
</evidence>
<feature type="domain" description="MBD" evidence="2">
    <location>
        <begin position="11"/>
        <end position="81"/>
    </location>
</feature>
<dbReference type="EMBL" id="JAFIRN010000014">
    <property type="protein sequence ID" value="KAG5836515.1"/>
    <property type="molecule type" value="Genomic_DNA"/>
</dbReference>
<evidence type="ECO:0000259" key="2">
    <source>
        <dbReference type="PROSITE" id="PS50982"/>
    </source>
</evidence>
<feature type="compositionally biased region" description="Pro residues" evidence="1">
    <location>
        <begin position="382"/>
        <end position="392"/>
    </location>
</feature>
<evidence type="ECO:0000256" key="1">
    <source>
        <dbReference type="SAM" id="MobiDB-lite"/>
    </source>
</evidence>
<sequence>MTGGSERGAGDGDGTDASAQVPIGWRRTVDNGAVAYISPSGTILSSVEEVGSYLLTDGTCKCGLECPLVVHKVFNFDPGAVLVQRSQPPGKAEEDMTKLCNHRRKVVAMAALCRSMQASSQLPLAAHGTGGPFCSVESRDLRVGPLGAWEEGGCPRGRLEGMLQQYKDSGSTPPHPQPAAVQSNQSNFQLPQSPLAPPPAFPDRKSAPAANANASAGFLGQLLSQQKQQHASSFPASSLLSAAAKAQLASQKSQNQNQNPSPSGGANANAPGGANEAQQSKVLISTLHSSARTPPTTHALLIPHSSPSPSSSPSSSSSSPRAQRPLLDKAAQRKRQRRSPTVLSMLKESQLHSLRAAAPEPSSSSSTSLLLHPHPENHLQPSPAPGPPPSSRPTPRTAGGPLPRPSPPSFTC</sequence>
<feature type="region of interest" description="Disordered" evidence="1">
    <location>
        <begin position="292"/>
        <end position="412"/>
    </location>
</feature>
<dbReference type="InterPro" id="IPR016177">
    <property type="entry name" value="DNA-bd_dom_sf"/>
</dbReference>
<dbReference type="GO" id="GO:0003682">
    <property type="term" value="F:chromatin binding"/>
    <property type="evidence" value="ECO:0007669"/>
    <property type="project" value="TreeGrafter"/>
</dbReference>
<feature type="compositionally biased region" description="Low complexity" evidence="1">
    <location>
        <begin position="245"/>
        <end position="275"/>
    </location>
</feature>
<comment type="caution">
    <text evidence="3">The sequence shown here is derived from an EMBL/GenBank/DDBJ whole genome shotgun (WGS) entry which is preliminary data.</text>
</comment>
<reference evidence="3" key="1">
    <citation type="submission" date="2021-01" db="EMBL/GenBank/DDBJ databases">
        <title>A chromosome-scale assembly of European eel, Anguilla anguilla.</title>
        <authorList>
            <person name="Henkel C."/>
            <person name="Jong-Raadsen S.A."/>
            <person name="Dufour S."/>
            <person name="Weltzien F.-A."/>
            <person name="Palstra A.P."/>
            <person name="Pelster B."/>
            <person name="Spaink H.P."/>
            <person name="Van Den Thillart G.E."/>
            <person name="Jansen H."/>
            <person name="Zahm M."/>
            <person name="Klopp C."/>
            <person name="Cedric C."/>
            <person name="Louis A."/>
            <person name="Berthelot C."/>
            <person name="Parey E."/>
            <person name="Roest Crollius H."/>
            <person name="Montfort J."/>
            <person name="Robinson-Rechavi M."/>
            <person name="Bucao C."/>
            <person name="Bouchez O."/>
            <person name="Gislard M."/>
            <person name="Lluch J."/>
            <person name="Milhes M."/>
            <person name="Lampietro C."/>
            <person name="Lopez Roques C."/>
            <person name="Donnadieu C."/>
            <person name="Braasch I."/>
            <person name="Desvignes T."/>
            <person name="Postlethwait J."/>
            <person name="Bobe J."/>
            <person name="Guiguen Y."/>
            <person name="Dirks R."/>
        </authorList>
    </citation>
    <scope>NUCLEOTIDE SEQUENCE</scope>
    <source>
        <strain evidence="3">Tag_6206</strain>
        <tissue evidence="3">Liver</tissue>
    </source>
</reference>
<organism evidence="3 4">
    <name type="scientific">Anguilla anguilla</name>
    <name type="common">European freshwater eel</name>
    <name type="synonym">Muraena anguilla</name>
    <dbReference type="NCBI Taxonomy" id="7936"/>
    <lineage>
        <taxon>Eukaryota</taxon>
        <taxon>Metazoa</taxon>
        <taxon>Chordata</taxon>
        <taxon>Craniata</taxon>
        <taxon>Vertebrata</taxon>
        <taxon>Euteleostomi</taxon>
        <taxon>Actinopterygii</taxon>
        <taxon>Neopterygii</taxon>
        <taxon>Teleostei</taxon>
        <taxon>Anguilliformes</taxon>
        <taxon>Anguillidae</taxon>
        <taxon>Anguilla</taxon>
    </lineage>
</organism>
<dbReference type="AlphaFoldDB" id="A0A9D3LWM0"/>
<dbReference type="SMART" id="SM00391">
    <property type="entry name" value="MBD"/>
    <property type="match status" value="1"/>
</dbReference>
<dbReference type="GO" id="GO:0010369">
    <property type="term" value="C:chromocenter"/>
    <property type="evidence" value="ECO:0007669"/>
    <property type="project" value="TreeGrafter"/>
</dbReference>
<dbReference type="PANTHER" id="PTHR16112">
    <property type="entry name" value="METHYL-CPG BINDING PROTEIN, DROSOPHILA"/>
    <property type="match status" value="1"/>
</dbReference>
<gene>
    <name evidence="3" type="ORF">ANANG_G00256130</name>
</gene>
<dbReference type="SUPFAM" id="SSF54171">
    <property type="entry name" value="DNA-binding domain"/>
    <property type="match status" value="1"/>
</dbReference>
<feature type="compositionally biased region" description="Low complexity" evidence="1">
    <location>
        <begin position="305"/>
        <end position="320"/>
    </location>
</feature>
<feature type="region of interest" description="Disordered" evidence="1">
    <location>
        <begin position="1"/>
        <end position="21"/>
    </location>
</feature>
<protein>
    <recommendedName>
        <fullName evidence="2">MBD domain-containing protein</fullName>
    </recommendedName>
</protein>
<name>A0A9D3LWM0_ANGAN</name>
<dbReference type="Proteomes" id="UP001044222">
    <property type="component" value="Chromosome 14"/>
</dbReference>
<feature type="compositionally biased region" description="Pro residues" evidence="1">
    <location>
        <begin position="402"/>
        <end position="412"/>
    </location>
</feature>
<feature type="compositionally biased region" description="Low complexity" evidence="1">
    <location>
        <begin position="353"/>
        <end position="372"/>
    </location>
</feature>
<dbReference type="GO" id="GO:0005634">
    <property type="term" value="C:nucleus"/>
    <property type="evidence" value="ECO:0007669"/>
    <property type="project" value="TreeGrafter"/>
</dbReference>
<feature type="region of interest" description="Disordered" evidence="1">
    <location>
        <begin position="165"/>
        <end position="208"/>
    </location>
</feature>
<dbReference type="PANTHER" id="PTHR16112:SF17">
    <property type="entry name" value="METHYL-CPG-BINDING DOMAIN PROTEIN 6"/>
    <property type="match status" value="1"/>
</dbReference>
<proteinExistence type="predicted"/>
<accession>A0A9D3LWM0</accession>